<feature type="transmembrane region" description="Helical" evidence="17">
    <location>
        <begin position="100"/>
        <end position="121"/>
    </location>
</feature>
<keyword evidence="9" id="KW-0631">Potassium channel</keyword>
<evidence type="ECO:0000256" key="13">
    <source>
        <dbReference type="ARBA" id="ARBA00023065"/>
    </source>
</evidence>
<comment type="subunit">
    <text evidence="3">Homodimer.</text>
</comment>
<keyword evidence="20" id="KW-1185">Reference proteome</keyword>
<dbReference type="GO" id="GO:0030322">
    <property type="term" value="P:stabilization of membrane potential"/>
    <property type="evidence" value="ECO:0007669"/>
    <property type="project" value="TreeGrafter"/>
</dbReference>
<evidence type="ECO:0000256" key="4">
    <source>
        <dbReference type="ARBA" id="ARBA00022448"/>
    </source>
</evidence>
<feature type="region of interest" description="Disordered" evidence="16">
    <location>
        <begin position="63"/>
        <end position="93"/>
    </location>
</feature>
<dbReference type="EMBL" id="BSYO01000001">
    <property type="protein sequence ID" value="GMG98790.1"/>
    <property type="molecule type" value="Genomic_DNA"/>
</dbReference>
<dbReference type="Gene3D" id="1.10.287.70">
    <property type="match status" value="2"/>
</dbReference>
<evidence type="ECO:0000256" key="2">
    <source>
        <dbReference type="ARBA" id="ARBA00010159"/>
    </source>
</evidence>
<dbReference type="GO" id="GO:0015271">
    <property type="term" value="F:outward rectifier potassium channel activity"/>
    <property type="evidence" value="ECO:0007669"/>
    <property type="project" value="TreeGrafter"/>
</dbReference>
<dbReference type="Proteomes" id="UP001279734">
    <property type="component" value="Unassembled WGS sequence"/>
</dbReference>
<evidence type="ECO:0000256" key="7">
    <source>
        <dbReference type="ARBA" id="ARBA00022723"/>
    </source>
</evidence>
<dbReference type="PANTHER" id="PTHR11003">
    <property type="entry name" value="POTASSIUM CHANNEL, SUBFAMILY K"/>
    <property type="match status" value="1"/>
</dbReference>
<comment type="similarity">
    <text evidence="2">Belongs to the two pore domain potassium channel (TC 1.A.1.7) family.</text>
</comment>
<evidence type="ECO:0000256" key="15">
    <source>
        <dbReference type="ARBA" id="ARBA00023303"/>
    </source>
</evidence>
<feature type="domain" description="Potassium channel" evidence="18">
    <location>
        <begin position="109"/>
        <end position="186"/>
    </location>
</feature>
<feature type="transmembrane region" description="Helical" evidence="17">
    <location>
        <begin position="225"/>
        <end position="246"/>
    </location>
</feature>
<keyword evidence="8" id="KW-0677">Repeat</keyword>
<evidence type="ECO:0000313" key="19">
    <source>
        <dbReference type="EMBL" id="GMG98790.1"/>
    </source>
</evidence>
<organism evidence="19 20">
    <name type="scientific">Nepenthes gracilis</name>
    <name type="common">Slender pitcher plant</name>
    <dbReference type="NCBI Taxonomy" id="150966"/>
    <lineage>
        <taxon>Eukaryota</taxon>
        <taxon>Viridiplantae</taxon>
        <taxon>Streptophyta</taxon>
        <taxon>Embryophyta</taxon>
        <taxon>Tracheophyta</taxon>
        <taxon>Spermatophyta</taxon>
        <taxon>Magnoliopsida</taxon>
        <taxon>eudicotyledons</taxon>
        <taxon>Gunneridae</taxon>
        <taxon>Pentapetalae</taxon>
        <taxon>Caryophyllales</taxon>
        <taxon>Nepenthaceae</taxon>
        <taxon>Nepenthes</taxon>
    </lineage>
</organism>
<evidence type="ECO:0000256" key="5">
    <source>
        <dbReference type="ARBA" id="ARBA00022538"/>
    </source>
</evidence>
<sequence length="386" mass="42701">MADESLLSTVEEDDSGIISTLKKQFPSVNLDLRRHQSPAQLPLHTTPSNSLANLFANLKNKRRITSRSHSAPSVFTDGRGGGAFRDSLDSRPPTKSTPLIVRQAAIGLLVYVVVSVSIFSLSSGTFKGSKTLTPIDALYFTVVTLCTIGYGDIVPDTTFSKLFTCVFILVGFGFIDILLNGLVTYVLDRQEAVLLSAVDENRFKTMVRTYVINMEKGRMRIRTKVCLALGVVVVCLAIGTVTVHYLEDLGWVDSFYLSVTSVTTVGYGDYAFTTLTGRCFAVVWLLVSTLAVARAFLYLTEFRIDKRNRRIANWVLHKKMTLGDLVSADLDNDGSISKSEYVIYKLKQMGKIAEKDIEQICKQFDILENSYSGKITVGNLMESDSD</sequence>
<keyword evidence="7" id="KW-0479">Metal-binding</keyword>
<dbReference type="GO" id="GO:0009705">
    <property type="term" value="C:plant-type vacuole membrane"/>
    <property type="evidence" value="ECO:0007669"/>
    <property type="project" value="TreeGrafter"/>
</dbReference>
<evidence type="ECO:0000256" key="1">
    <source>
        <dbReference type="ARBA" id="ARBA00004141"/>
    </source>
</evidence>
<keyword evidence="4" id="KW-0813">Transport</keyword>
<keyword evidence="14 17" id="KW-0472">Membrane</keyword>
<evidence type="ECO:0000256" key="6">
    <source>
        <dbReference type="ARBA" id="ARBA00022692"/>
    </source>
</evidence>
<dbReference type="FunFam" id="1.10.287.70:FF:000138">
    <property type="entry name" value="Two-pore potassium channel 2-like"/>
    <property type="match status" value="1"/>
</dbReference>
<evidence type="ECO:0000256" key="12">
    <source>
        <dbReference type="ARBA" id="ARBA00022989"/>
    </source>
</evidence>
<proteinExistence type="inferred from homology"/>
<dbReference type="GO" id="GO:0022841">
    <property type="term" value="F:potassium ion leak channel activity"/>
    <property type="evidence" value="ECO:0007669"/>
    <property type="project" value="TreeGrafter"/>
</dbReference>
<keyword evidence="10" id="KW-0106">Calcium</keyword>
<evidence type="ECO:0000256" key="14">
    <source>
        <dbReference type="ARBA" id="ARBA00023136"/>
    </source>
</evidence>
<evidence type="ECO:0000256" key="16">
    <source>
        <dbReference type="SAM" id="MobiDB-lite"/>
    </source>
</evidence>
<keyword evidence="6 17" id="KW-0812">Transmembrane</keyword>
<dbReference type="InterPro" id="IPR003280">
    <property type="entry name" value="2pore_dom_K_chnl"/>
</dbReference>
<gene>
    <name evidence="19" type="ORF">Nepgr_000630</name>
</gene>
<feature type="transmembrane region" description="Helical" evidence="17">
    <location>
        <begin position="281"/>
        <end position="300"/>
    </location>
</feature>
<evidence type="ECO:0000259" key="18">
    <source>
        <dbReference type="Pfam" id="PF07885"/>
    </source>
</evidence>
<dbReference type="PANTHER" id="PTHR11003:SF303">
    <property type="entry name" value="OS01G0696100 PROTEIN"/>
    <property type="match status" value="1"/>
</dbReference>
<dbReference type="Pfam" id="PF07885">
    <property type="entry name" value="Ion_trans_2"/>
    <property type="match status" value="2"/>
</dbReference>
<accession>A0AAD3RWM9</accession>
<evidence type="ECO:0000313" key="20">
    <source>
        <dbReference type="Proteomes" id="UP001279734"/>
    </source>
</evidence>
<dbReference type="InterPro" id="IPR018247">
    <property type="entry name" value="EF_Hand_1_Ca_BS"/>
</dbReference>
<reference evidence="19" key="1">
    <citation type="submission" date="2023-05" db="EMBL/GenBank/DDBJ databases">
        <title>Nepenthes gracilis genome sequencing.</title>
        <authorList>
            <person name="Fukushima K."/>
        </authorList>
    </citation>
    <scope>NUCLEOTIDE SEQUENCE</scope>
    <source>
        <strain evidence="19">SING2019-196</strain>
    </source>
</reference>
<dbReference type="GO" id="GO:0046872">
    <property type="term" value="F:metal ion binding"/>
    <property type="evidence" value="ECO:0007669"/>
    <property type="project" value="UniProtKB-KW"/>
</dbReference>
<keyword evidence="11" id="KW-0630">Potassium</keyword>
<feature type="domain" description="Potassium channel" evidence="18">
    <location>
        <begin position="231"/>
        <end position="302"/>
    </location>
</feature>
<dbReference type="GO" id="GO:0005886">
    <property type="term" value="C:plasma membrane"/>
    <property type="evidence" value="ECO:0007669"/>
    <property type="project" value="TreeGrafter"/>
</dbReference>
<dbReference type="AlphaFoldDB" id="A0AAD3RWM9"/>
<evidence type="ECO:0000256" key="11">
    <source>
        <dbReference type="ARBA" id="ARBA00022958"/>
    </source>
</evidence>
<protein>
    <recommendedName>
        <fullName evidence="18">Potassium channel domain-containing protein</fullName>
    </recommendedName>
</protein>
<evidence type="ECO:0000256" key="17">
    <source>
        <dbReference type="SAM" id="Phobius"/>
    </source>
</evidence>
<dbReference type="FunFam" id="1.10.287.70:FF:000102">
    <property type="entry name" value="Two-pore potassium channel 3"/>
    <property type="match status" value="1"/>
</dbReference>
<dbReference type="PROSITE" id="PS00018">
    <property type="entry name" value="EF_HAND_1"/>
    <property type="match status" value="1"/>
</dbReference>
<keyword evidence="5" id="KW-0633">Potassium transport</keyword>
<dbReference type="PRINTS" id="PR01333">
    <property type="entry name" value="2POREKCHANEL"/>
</dbReference>
<comment type="caution">
    <text evidence="19">The sequence shown here is derived from an EMBL/GenBank/DDBJ whole genome shotgun (WGS) entry which is preliminary data.</text>
</comment>
<keyword evidence="13" id="KW-0406">Ion transport</keyword>
<dbReference type="SUPFAM" id="SSF81324">
    <property type="entry name" value="Voltage-gated potassium channels"/>
    <property type="match status" value="2"/>
</dbReference>
<evidence type="ECO:0000256" key="10">
    <source>
        <dbReference type="ARBA" id="ARBA00022837"/>
    </source>
</evidence>
<feature type="transmembrane region" description="Helical" evidence="17">
    <location>
        <begin position="133"/>
        <end position="153"/>
    </location>
</feature>
<name>A0AAD3RWM9_NEPGR</name>
<evidence type="ECO:0000256" key="3">
    <source>
        <dbReference type="ARBA" id="ARBA00011738"/>
    </source>
</evidence>
<keyword evidence="12 17" id="KW-1133">Transmembrane helix</keyword>
<comment type="subcellular location">
    <subcellularLocation>
        <location evidence="1">Membrane</location>
        <topology evidence="1">Multi-pass membrane protein</topology>
    </subcellularLocation>
</comment>
<keyword evidence="15" id="KW-0407">Ion channel</keyword>
<feature type="transmembrane region" description="Helical" evidence="17">
    <location>
        <begin position="159"/>
        <end position="179"/>
    </location>
</feature>
<dbReference type="InterPro" id="IPR013099">
    <property type="entry name" value="K_chnl_dom"/>
</dbReference>
<evidence type="ECO:0000256" key="9">
    <source>
        <dbReference type="ARBA" id="ARBA00022826"/>
    </source>
</evidence>
<evidence type="ECO:0000256" key="8">
    <source>
        <dbReference type="ARBA" id="ARBA00022737"/>
    </source>
</evidence>